<dbReference type="Proteomes" id="UP001430149">
    <property type="component" value="Unassembled WGS sequence"/>
</dbReference>
<dbReference type="EMBL" id="JADIKE010000037">
    <property type="protein sequence ID" value="MBM7126644.1"/>
    <property type="molecule type" value="Genomic_DNA"/>
</dbReference>
<keyword evidence="4" id="KW-0732">Signal</keyword>
<keyword evidence="3" id="KW-0281">Fimbrium</keyword>
<dbReference type="Pfam" id="PF22003">
    <property type="entry name" value="MrkDrd"/>
    <property type="match status" value="1"/>
</dbReference>
<feature type="signal peptide" evidence="4">
    <location>
        <begin position="1"/>
        <end position="26"/>
    </location>
</feature>
<evidence type="ECO:0000313" key="8">
    <source>
        <dbReference type="Proteomes" id="UP001430149"/>
    </source>
</evidence>
<dbReference type="PANTHER" id="PTHR33420">
    <property type="entry name" value="FIMBRIAL SUBUNIT ELFA-RELATED"/>
    <property type="match status" value="1"/>
</dbReference>
<dbReference type="RefSeq" id="WP_204683175.1">
    <property type="nucleotide sequence ID" value="NZ_BSNR01000004.1"/>
</dbReference>
<dbReference type="PANTHER" id="PTHR33420:SF14">
    <property type="entry name" value="TYPE 1 FIMBRIN D-MANNOSE SPECIFIC ADHESIN"/>
    <property type="match status" value="1"/>
</dbReference>
<evidence type="ECO:0000313" key="7">
    <source>
        <dbReference type="EMBL" id="MBM7126644.1"/>
    </source>
</evidence>
<evidence type="ECO:0000259" key="6">
    <source>
        <dbReference type="Pfam" id="PF22003"/>
    </source>
</evidence>
<protein>
    <submittedName>
        <fullName evidence="7">Fimbrial protein</fullName>
    </submittedName>
</protein>
<dbReference type="SUPFAM" id="SSF49401">
    <property type="entry name" value="Bacterial adhesins"/>
    <property type="match status" value="1"/>
</dbReference>
<organism evidence="7 8">
    <name type="scientific">Dyella flava</name>
    <dbReference type="NCBI Taxonomy" id="1920170"/>
    <lineage>
        <taxon>Bacteria</taxon>
        <taxon>Pseudomonadati</taxon>
        <taxon>Pseudomonadota</taxon>
        <taxon>Gammaproteobacteria</taxon>
        <taxon>Lysobacterales</taxon>
        <taxon>Rhodanobacteraceae</taxon>
        <taxon>Dyella</taxon>
    </lineage>
</organism>
<sequence length="328" mass="33911">MNRFTHLLVFIGLLILWGMAPSKAHACTYNLNFTGPASISVDPSIPVGSVLWGGNVTSPATSDPTQCVAGTFDLVTEGSTAYLGNNLYATNIPGVAARMRMATNCATGEWFPSTCRLGLGGPTFSWPAQTMVFQFVKTGPVGSGSLSGVFGRWRITSSYPQVYTTLSWARPIQVVLTTPTCSVNANSTQTVNLGNYTAGQFTGVGSMTPPQAFNINFNCAGGTAGGTRNIYITMTDATVPANRTSNLNLAPGSTAGGVAVRIQRNGGATDVLFGADSADIGNANQWLAGTVATGTGTFAAPLQARMVQTGTVATGSVSAKATFTVAYN</sequence>
<feature type="domain" description="MrkD-like receptor binding" evidence="6">
    <location>
        <begin position="39"/>
        <end position="154"/>
    </location>
</feature>
<accession>A0ABS2K629</accession>
<evidence type="ECO:0000256" key="4">
    <source>
        <dbReference type="SAM" id="SignalP"/>
    </source>
</evidence>
<dbReference type="InterPro" id="IPR000259">
    <property type="entry name" value="Adhesion_dom_fimbrial"/>
</dbReference>
<evidence type="ECO:0000256" key="2">
    <source>
        <dbReference type="ARBA" id="ARBA00006671"/>
    </source>
</evidence>
<evidence type="ECO:0000256" key="1">
    <source>
        <dbReference type="ARBA" id="ARBA00004561"/>
    </source>
</evidence>
<dbReference type="InterPro" id="IPR054160">
    <property type="entry name" value="MrkD_recept-bd"/>
</dbReference>
<dbReference type="Pfam" id="PF00419">
    <property type="entry name" value="Fimbrial"/>
    <property type="match status" value="1"/>
</dbReference>
<name>A0ABS2K629_9GAMM</name>
<feature type="domain" description="Fimbrial-type adhesion" evidence="5">
    <location>
        <begin position="176"/>
        <end position="327"/>
    </location>
</feature>
<comment type="caution">
    <text evidence="7">The sequence shown here is derived from an EMBL/GenBank/DDBJ whole genome shotgun (WGS) entry which is preliminary data.</text>
</comment>
<comment type="similarity">
    <text evidence="2">Belongs to the fimbrial protein family.</text>
</comment>
<dbReference type="InterPro" id="IPR050263">
    <property type="entry name" value="Bact_Fimbrial_Adh_Pro"/>
</dbReference>
<dbReference type="InterPro" id="IPR008966">
    <property type="entry name" value="Adhesion_dom_sf"/>
</dbReference>
<keyword evidence="8" id="KW-1185">Reference proteome</keyword>
<proteinExistence type="inferred from homology"/>
<dbReference type="Gene3D" id="2.60.40.3310">
    <property type="match status" value="1"/>
</dbReference>
<dbReference type="Gene3D" id="2.60.40.1090">
    <property type="entry name" value="Fimbrial-type adhesion domain"/>
    <property type="match status" value="1"/>
</dbReference>
<reference evidence="7" key="1">
    <citation type="submission" date="2020-10" db="EMBL/GenBank/DDBJ databases">
        <title>Phylogeny of dyella-like bacteria.</title>
        <authorList>
            <person name="Fu J."/>
        </authorList>
    </citation>
    <scope>NUCLEOTIDE SEQUENCE</scope>
    <source>
        <strain evidence="7">DHOC52</strain>
    </source>
</reference>
<evidence type="ECO:0000256" key="3">
    <source>
        <dbReference type="ARBA" id="ARBA00023263"/>
    </source>
</evidence>
<gene>
    <name evidence="7" type="ORF">ISP19_14780</name>
</gene>
<dbReference type="InterPro" id="IPR036937">
    <property type="entry name" value="Adhesion_dom_fimbrial_sf"/>
</dbReference>
<feature type="chain" id="PRO_5046070823" evidence="4">
    <location>
        <begin position="27"/>
        <end position="328"/>
    </location>
</feature>
<evidence type="ECO:0000259" key="5">
    <source>
        <dbReference type="Pfam" id="PF00419"/>
    </source>
</evidence>
<comment type="subcellular location">
    <subcellularLocation>
        <location evidence="1">Fimbrium</location>
    </subcellularLocation>
</comment>